<dbReference type="Proteomes" id="UP000321155">
    <property type="component" value="Unassembled WGS sequence"/>
</dbReference>
<proteinExistence type="inferred from homology"/>
<feature type="chain" id="PRO_5045159581" evidence="5">
    <location>
        <begin position="29"/>
        <end position="548"/>
    </location>
</feature>
<dbReference type="EMBL" id="BJZR01000054">
    <property type="protein sequence ID" value="GEO92652.1"/>
    <property type="molecule type" value="Genomic_DNA"/>
</dbReference>
<dbReference type="RefSeq" id="WP_083529440.1">
    <property type="nucleotide sequence ID" value="NZ_BJZR01000054.1"/>
</dbReference>
<evidence type="ECO:0000256" key="4">
    <source>
        <dbReference type="SAM" id="MobiDB-lite"/>
    </source>
</evidence>
<evidence type="ECO:0000256" key="1">
    <source>
        <dbReference type="ARBA" id="ARBA00005695"/>
    </source>
</evidence>
<dbReference type="PIRSF" id="PIRSF002741">
    <property type="entry name" value="MppA"/>
    <property type="match status" value="1"/>
</dbReference>
<keyword evidence="2" id="KW-0813">Transport</keyword>
<dbReference type="InterPro" id="IPR039424">
    <property type="entry name" value="SBP_5"/>
</dbReference>
<feature type="domain" description="Solute-binding protein family 5" evidence="6">
    <location>
        <begin position="83"/>
        <end position="450"/>
    </location>
</feature>
<dbReference type="Pfam" id="PF00496">
    <property type="entry name" value="SBP_bac_5"/>
    <property type="match status" value="1"/>
</dbReference>
<comment type="similarity">
    <text evidence="1">Belongs to the bacterial solute-binding protein 5 family.</text>
</comment>
<accession>A0ABQ0X5C8</accession>
<reference evidence="7 8" key="1">
    <citation type="submission" date="2019-07" db="EMBL/GenBank/DDBJ databases">
        <title>Whole genome shotgun sequence of Kocuria flava NBRC 107626.</title>
        <authorList>
            <person name="Hosoyama A."/>
            <person name="Uohara A."/>
            <person name="Ohji S."/>
            <person name="Ichikawa N."/>
        </authorList>
    </citation>
    <scope>NUCLEOTIDE SEQUENCE [LARGE SCALE GENOMIC DNA]</scope>
    <source>
        <strain evidence="7 8">NBRC 107626</strain>
    </source>
</reference>
<feature type="region of interest" description="Disordered" evidence="4">
    <location>
        <begin position="524"/>
        <end position="548"/>
    </location>
</feature>
<gene>
    <name evidence="7" type="ORF">KFL01_19580</name>
</gene>
<name>A0ABQ0X5C8_9MICC</name>
<protein>
    <submittedName>
        <fullName evidence="7">ABC transporter substrate-binding protein</fullName>
    </submittedName>
</protein>
<dbReference type="PANTHER" id="PTHR30290:SF9">
    <property type="entry name" value="OLIGOPEPTIDE-BINDING PROTEIN APPA"/>
    <property type="match status" value="1"/>
</dbReference>
<evidence type="ECO:0000259" key="6">
    <source>
        <dbReference type="Pfam" id="PF00496"/>
    </source>
</evidence>
<dbReference type="InterPro" id="IPR030678">
    <property type="entry name" value="Peptide/Ni-bd"/>
</dbReference>
<sequence>MIPWRSPRGPAALLLVAVLGTLAGCAGAEEPDDAAAVPERRFVFANAAAAPTLDPALPSTLETSRIAAQVLEGLVGADPSTGEPVPALATSWEVSEDGRSYVFELRRDVRFHDGTVLDAGAVCANFERWAGLGADAGRTTFDTVFRTNTPGTDPVYEGCTAEDPGTVTLDLARRHTPTLRALTQPAFGIASPAALAAGTQGTHPVGTGPFRYESGDGRHLVLRAHDGYWGELGEIGTLEFRTVPEAQLRYVALRRGEVDGYDQVGLESFVPLARHGIQVLQRDPYSVSYLGINQAVPPLDDPQVRTALAAAVDRSMIVREHYPDGTRVADDFLPARFAMDGTEAALPAYDPQRARELLAESGYDGEPLRFYYPRETSRPYMQEPEKVYADIAAQLVRAGFTVEPVPVAWSDGYVEKVQDPDGDHALHLLGWNGGHRDPDYFMAPLFGAAHGEFGLDRPSLFAAVDDAAAMPDGEARSRAYARLNDRVTRLLPAVPLAHPVSAVAVAGSVASFPLTSTGYEEFNDVRLHPAGPDGTGSASPAEPAGDGG</sequence>
<dbReference type="Gene3D" id="3.40.190.10">
    <property type="entry name" value="Periplasmic binding protein-like II"/>
    <property type="match status" value="1"/>
</dbReference>
<dbReference type="PANTHER" id="PTHR30290">
    <property type="entry name" value="PERIPLASMIC BINDING COMPONENT OF ABC TRANSPORTER"/>
    <property type="match status" value="1"/>
</dbReference>
<evidence type="ECO:0000256" key="3">
    <source>
        <dbReference type="ARBA" id="ARBA00022729"/>
    </source>
</evidence>
<dbReference type="InterPro" id="IPR000914">
    <property type="entry name" value="SBP_5_dom"/>
</dbReference>
<evidence type="ECO:0000313" key="7">
    <source>
        <dbReference type="EMBL" id="GEO92652.1"/>
    </source>
</evidence>
<evidence type="ECO:0000256" key="5">
    <source>
        <dbReference type="SAM" id="SignalP"/>
    </source>
</evidence>
<dbReference type="Gene3D" id="3.10.105.10">
    <property type="entry name" value="Dipeptide-binding Protein, Domain 3"/>
    <property type="match status" value="1"/>
</dbReference>
<dbReference type="Gene3D" id="3.90.76.10">
    <property type="entry name" value="Dipeptide-binding Protein, Domain 1"/>
    <property type="match status" value="1"/>
</dbReference>
<dbReference type="PROSITE" id="PS51257">
    <property type="entry name" value="PROKAR_LIPOPROTEIN"/>
    <property type="match status" value="1"/>
</dbReference>
<organism evidence="7 8">
    <name type="scientific">Kocuria flava</name>
    <dbReference type="NCBI Taxonomy" id="446860"/>
    <lineage>
        <taxon>Bacteria</taxon>
        <taxon>Bacillati</taxon>
        <taxon>Actinomycetota</taxon>
        <taxon>Actinomycetes</taxon>
        <taxon>Micrococcales</taxon>
        <taxon>Micrococcaceae</taxon>
        <taxon>Kocuria</taxon>
    </lineage>
</organism>
<keyword evidence="3 5" id="KW-0732">Signal</keyword>
<comment type="caution">
    <text evidence="7">The sequence shown here is derived from an EMBL/GenBank/DDBJ whole genome shotgun (WGS) entry which is preliminary data.</text>
</comment>
<evidence type="ECO:0000313" key="8">
    <source>
        <dbReference type="Proteomes" id="UP000321155"/>
    </source>
</evidence>
<evidence type="ECO:0000256" key="2">
    <source>
        <dbReference type="ARBA" id="ARBA00022448"/>
    </source>
</evidence>
<feature type="signal peptide" evidence="5">
    <location>
        <begin position="1"/>
        <end position="28"/>
    </location>
</feature>
<keyword evidence="8" id="KW-1185">Reference proteome</keyword>
<dbReference type="SUPFAM" id="SSF53850">
    <property type="entry name" value="Periplasmic binding protein-like II"/>
    <property type="match status" value="1"/>
</dbReference>